<dbReference type="SUPFAM" id="SSF54211">
    <property type="entry name" value="Ribosomal protein S5 domain 2-like"/>
    <property type="match status" value="1"/>
</dbReference>
<dbReference type="GO" id="GO:0016114">
    <property type="term" value="P:terpenoid biosynthetic process"/>
    <property type="evidence" value="ECO:0007669"/>
    <property type="project" value="UniProtKB-UniRule"/>
</dbReference>
<evidence type="ECO:0000256" key="1">
    <source>
        <dbReference type="ARBA" id="ARBA00009684"/>
    </source>
</evidence>
<sequence>MVEVLAPAKVNLTLHVTGRRADGYHLLDSLVMFADMGDRIRVREAEESKLTVTGPMARGVPVDERNLVLQAATTMGATGHFTLDKHLPHAAGLGGGSADAAATLRALSVLTGRPLPEAPETLGADVPVCLSGVSARMRGVGEELSPLPGLPRLHALLVNPNLPVLTAEVFKRLTKTDNPPMPEEIPQGLDRAGMVAWLARQRNDLEAAAIAAEPVIAQVFQTLEVTPGCQLTRMSGSGGTCFGLYMDAETAHAAQGRLRQSQPGWWSKAVVLGG</sequence>
<name>A3SMX8_ROSNI</name>
<keyword evidence="4 10" id="KW-0808">Transferase</keyword>
<dbReference type="InterPro" id="IPR013750">
    <property type="entry name" value="GHMP_kinase_C_dom"/>
</dbReference>
<evidence type="ECO:0000259" key="12">
    <source>
        <dbReference type="Pfam" id="PF08544"/>
    </source>
</evidence>
<dbReference type="UniPathway" id="UPA00056">
    <property type="reaction ID" value="UER00094"/>
</dbReference>
<proteinExistence type="inferred from homology"/>
<organism evidence="13 14">
    <name type="scientific">Roseovarius nubinhibens (strain ATCC BAA-591 / DSM 15170 / ISM)</name>
    <dbReference type="NCBI Taxonomy" id="89187"/>
    <lineage>
        <taxon>Bacteria</taxon>
        <taxon>Pseudomonadati</taxon>
        <taxon>Pseudomonadota</taxon>
        <taxon>Alphaproteobacteria</taxon>
        <taxon>Rhodobacterales</taxon>
        <taxon>Roseobacteraceae</taxon>
        <taxon>Roseovarius</taxon>
    </lineage>
</organism>
<dbReference type="eggNOG" id="COG1947">
    <property type="taxonomic scope" value="Bacteria"/>
</dbReference>
<dbReference type="NCBIfam" id="TIGR00154">
    <property type="entry name" value="ispE"/>
    <property type="match status" value="1"/>
</dbReference>
<comment type="function">
    <text evidence="10">Catalyzes the phosphorylation of the position 2 hydroxy group of 4-diphosphocytidyl-2C-methyl-D-erythritol.</text>
</comment>
<dbReference type="HAMAP" id="MF_00061">
    <property type="entry name" value="IspE"/>
    <property type="match status" value="1"/>
</dbReference>
<comment type="similarity">
    <text evidence="1 10">Belongs to the GHMP kinase family. IspE subfamily.</text>
</comment>
<comment type="caution">
    <text evidence="13">The sequence shown here is derived from an EMBL/GenBank/DDBJ whole genome shotgun (WGS) entry which is preliminary data.</text>
</comment>
<dbReference type="Pfam" id="PF00288">
    <property type="entry name" value="GHMP_kinases_N"/>
    <property type="match status" value="1"/>
</dbReference>
<keyword evidence="8 10" id="KW-0414">Isoprene biosynthesis</keyword>
<accession>A3SMX8</accession>
<feature type="domain" description="GHMP kinase N-terminal" evidence="11">
    <location>
        <begin position="66"/>
        <end position="118"/>
    </location>
</feature>
<dbReference type="RefSeq" id="WP_009814643.1">
    <property type="nucleotide sequence ID" value="NZ_CH724156.1"/>
</dbReference>
<evidence type="ECO:0000256" key="8">
    <source>
        <dbReference type="ARBA" id="ARBA00023229"/>
    </source>
</evidence>
<dbReference type="OrthoDB" id="9809438at2"/>
<dbReference type="STRING" id="89187.ISM_13170"/>
<evidence type="ECO:0000259" key="11">
    <source>
        <dbReference type="Pfam" id="PF00288"/>
    </source>
</evidence>
<dbReference type="AlphaFoldDB" id="A3SMX8"/>
<dbReference type="GO" id="GO:0019288">
    <property type="term" value="P:isopentenyl diphosphate biosynthetic process, methylerythritol 4-phosphate pathway"/>
    <property type="evidence" value="ECO:0007669"/>
    <property type="project" value="UniProtKB-UniRule"/>
</dbReference>
<evidence type="ECO:0000256" key="7">
    <source>
        <dbReference type="ARBA" id="ARBA00022840"/>
    </source>
</evidence>
<dbReference type="PANTHER" id="PTHR43527">
    <property type="entry name" value="4-DIPHOSPHOCYTIDYL-2-C-METHYL-D-ERYTHRITOL KINASE, CHLOROPLASTIC"/>
    <property type="match status" value="1"/>
</dbReference>
<evidence type="ECO:0000256" key="5">
    <source>
        <dbReference type="ARBA" id="ARBA00022741"/>
    </source>
</evidence>
<feature type="domain" description="GHMP kinase C-terminal" evidence="12">
    <location>
        <begin position="201"/>
        <end position="260"/>
    </location>
</feature>
<evidence type="ECO:0000256" key="6">
    <source>
        <dbReference type="ARBA" id="ARBA00022777"/>
    </source>
</evidence>
<keyword evidence="14" id="KW-1185">Reference proteome</keyword>
<dbReference type="EMBL" id="AALY01000002">
    <property type="protein sequence ID" value="EAP75818.1"/>
    <property type="molecule type" value="Genomic_DNA"/>
</dbReference>
<dbReference type="Pfam" id="PF08544">
    <property type="entry name" value="GHMP_kinases_C"/>
    <property type="match status" value="1"/>
</dbReference>
<evidence type="ECO:0000256" key="10">
    <source>
        <dbReference type="HAMAP-Rule" id="MF_00061"/>
    </source>
</evidence>
<evidence type="ECO:0000256" key="3">
    <source>
        <dbReference type="ARBA" id="ARBA00017473"/>
    </source>
</evidence>
<evidence type="ECO:0000313" key="13">
    <source>
        <dbReference type="EMBL" id="EAP75818.1"/>
    </source>
</evidence>
<comment type="pathway">
    <text evidence="10">Isoprenoid biosynthesis; isopentenyl diphosphate biosynthesis via DXP pathway; isopentenyl diphosphate from 1-deoxy-D-xylulose 5-phosphate: step 3/6.</text>
</comment>
<feature type="binding site" evidence="10">
    <location>
        <begin position="88"/>
        <end position="98"/>
    </location>
    <ligand>
        <name>ATP</name>
        <dbReference type="ChEBI" id="CHEBI:30616"/>
    </ligand>
</feature>
<dbReference type="Gene3D" id="3.30.230.10">
    <property type="match status" value="1"/>
</dbReference>
<evidence type="ECO:0000313" key="14">
    <source>
        <dbReference type="Proteomes" id="UP000005954"/>
    </source>
</evidence>
<keyword evidence="5 10" id="KW-0547">Nucleotide-binding</keyword>
<feature type="active site" evidence="10">
    <location>
        <position position="125"/>
    </location>
</feature>
<keyword evidence="6 10" id="KW-0418">Kinase</keyword>
<dbReference type="InterPro" id="IPR004424">
    <property type="entry name" value="IspE"/>
</dbReference>
<feature type="active site" evidence="10">
    <location>
        <position position="9"/>
    </location>
</feature>
<dbReference type="NCBIfam" id="NF011202">
    <property type="entry name" value="PRK14608.1"/>
    <property type="match status" value="1"/>
</dbReference>
<reference evidence="13 14" key="1">
    <citation type="submission" date="2005-12" db="EMBL/GenBank/DDBJ databases">
        <authorList>
            <person name="Moran M.A."/>
            <person name="Ferriera S."/>
            <person name="Johnson J."/>
            <person name="Kravitz S."/>
            <person name="Halpern A."/>
            <person name="Remington K."/>
            <person name="Beeson K."/>
            <person name="Tran B."/>
            <person name="Rogers Y.-H."/>
            <person name="Friedman R."/>
            <person name="Venter J.C."/>
        </authorList>
    </citation>
    <scope>NUCLEOTIDE SEQUENCE [LARGE SCALE GENOMIC DNA]</scope>
    <source>
        <strain evidence="14">ATCC BAA-591 / DSM 15170 / ISM</strain>
    </source>
</reference>
<evidence type="ECO:0000256" key="9">
    <source>
        <dbReference type="ARBA" id="ARBA00032554"/>
    </source>
</evidence>
<dbReference type="GO" id="GO:0005524">
    <property type="term" value="F:ATP binding"/>
    <property type="evidence" value="ECO:0007669"/>
    <property type="project" value="UniProtKB-UniRule"/>
</dbReference>
<dbReference type="InterPro" id="IPR036554">
    <property type="entry name" value="GHMP_kinase_C_sf"/>
</dbReference>
<dbReference type="PIRSF" id="PIRSF010376">
    <property type="entry name" value="IspE"/>
    <property type="match status" value="1"/>
</dbReference>
<dbReference type="GO" id="GO:0050515">
    <property type="term" value="F:4-(cytidine 5'-diphospho)-2-C-methyl-D-erythritol kinase activity"/>
    <property type="evidence" value="ECO:0007669"/>
    <property type="project" value="UniProtKB-UniRule"/>
</dbReference>
<dbReference type="PANTHER" id="PTHR43527:SF2">
    <property type="entry name" value="4-DIPHOSPHOCYTIDYL-2-C-METHYL-D-ERYTHRITOL KINASE, CHLOROPLASTIC"/>
    <property type="match status" value="1"/>
</dbReference>
<evidence type="ECO:0000256" key="4">
    <source>
        <dbReference type="ARBA" id="ARBA00022679"/>
    </source>
</evidence>
<keyword evidence="7 10" id="KW-0067">ATP-binding</keyword>
<dbReference type="Proteomes" id="UP000005954">
    <property type="component" value="Unassembled WGS sequence"/>
</dbReference>
<evidence type="ECO:0000256" key="2">
    <source>
        <dbReference type="ARBA" id="ARBA00012052"/>
    </source>
</evidence>
<comment type="catalytic activity">
    <reaction evidence="10">
        <text>4-CDP-2-C-methyl-D-erythritol + ATP = 4-CDP-2-C-methyl-D-erythritol 2-phosphate + ADP + H(+)</text>
        <dbReference type="Rhea" id="RHEA:18437"/>
        <dbReference type="ChEBI" id="CHEBI:15378"/>
        <dbReference type="ChEBI" id="CHEBI:30616"/>
        <dbReference type="ChEBI" id="CHEBI:57823"/>
        <dbReference type="ChEBI" id="CHEBI:57919"/>
        <dbReference type="ChEBI" id="CHEBI:456216"/>
        <dbReference type="EC" id="2.7.1.148"/>
    </reaction>
</comment>
<dbReference type="EC" id="2.7.1.148" evidence="2 10"/>
<dbReference type="InterPro" id="IPR020568">
    <property type="entry name" value="Ribosomal_Su5_D2-typ_SF"/>
</dbReference>
<dbReference type="Gene3D" id="3.30.70.890">
    <property type="entry name" value="GHMP kinase, C-terminal domain"/>
    <property type="match status" value="1"/>
</dbReference>
<dbReference type="InterPro" id="IPR006204">
    <property type="entry name" value="GHMP_kinase_N_dom"/>
</dbReference>
<dbReference type="HOGENOM" id="CLU_053057_1_0_5"/>
<dbReference type="SUPFAM" id="SSF55060">
    <property type="entry name" value="GHMP Kinase, C-terminal domain"/>
    <property type="match status" value="1"/>
</dbReference>
<gene>
    <name evidence="10" type="primary">ispE</name>
    <name evidence="13" type="ORF">ISM_13170</name>
</gene>
<protein>
    <recommendedName>
        <fullName evidence="3 10">4-diphosphocytidyl-2-C-methyl-D-erythritol kinase</fullName>
        <shortName evidence="10">CMK</shortName>
        <ecNumber evidence="2 10">2.7.1.148</ecNumber>
    </recommendedName>
    <alternativeName>
        <fullName evidence="9 10">4-(cytidine-5'-diphospho)-2-C-methyl-D-erythritol kinase</fullName>
    </alternativeName>
</protein>
<dbReference type="InterPro" id="IPR014721">
    <property type="entry name" value="Ribsml_uS5_D2-typ_fold_subgr"/>
</dbReference>